<dbReference type="InterPro" id="IPR024752">
    <property type="entry name" value="Myb/SANT-like_dom"/>
</dbReference>
<protein>
    <recommendedName>
        <fullName evidence="1">Myb/SANT-like domain-containing protein</fullName>
    </recommendedName>
</protein>
<gene>
    <name evidence="2" type="ORF">Golob_026428</name>
</gene>
<keyword evidence="3" id="KW-1185">Reference proteome</keyword>
<feature type="domain" description="Myb/SANT-like" evidence="1">
    <location>
        <begin position="1"/>
        <end position="61"/>
    </location>
</feature>
<evidence type="ECO:0000313" key="2">
    <source>
        <dbReference type="EMBL" id="MBA0556316.1"/>
    </source>
</evidence>
<proteinExistence type="predicted"/>
<dbReference type="PANTHER" id="PTHR46929">
    <property type="entry name" value="EXPRESSED PROTEIN"/>
    <property type="match status" value="1"/>
</dbReference>
<dbReference type="AlphaFoldDB" id="A0A7J8LV57"/>
<dbReference type="PANTHER" id="PTHR46929:SF23">
    <property type="entry name" value="L10-INTERACTING MYB DOMAIN-CONTAINING PROTEIN-LIKE"/>
    <property type="match status" value="1"/>
</dbReference>
<dbReference type="Pfam" id="PF12776">
    <property type="entry name" value="Myb_DNA-bind_3"/>
    <property type="match status" value="1"/>
</dbReference>
<reference evidence="2 3" key="1">
    <citation type="journal article" date="2019" name="Genome Biol. Evol.">
        <title>Insights into the evolution of the New World diploid cottons (Gossypium, subgenus Houzingenia) based on genome sequencing.</title>
        <authorList>
            <person name="Grover C.E."/>
            <person name="Arick M.A. 2nd"/>
            <person name="Thrash A."/>
            <person name="Conover J.L."/>
            <person name="Sanders W.S."/>
            <person name="Peterson D.G."/>
            <person name="Frelichowski J.E."/>
            <person name="Scheffler J.A."/>
            <person name="Scheffler B.E."/>
            <person name="Wendel J.F."/>
        </authorList>
    </citation>
    <scope>NUCLEOTIDE SEQUENCE [LARGE SCALE GENOMIC DNA]</scope>
    <source>
        <strain evidence="2">157</strain>
        <tissue evidence="2">Leaf</tissue>
    </source>
</reference>
<sequence length="183" mass="21273">MEHLFLKILAEMVQKGNKCPNTFKAVSINRVAVAISERFQVQYDAKHVENHLRTQAHKKYEPFLNKSIDHYDEMDLVVGKDMETGSFARTFADTDLDDGNRDSMLVNCDNEEVEEIANALEQFTEDKTPYLYGEVMSMEVEGFVDDFLCSVFDYLVNCEFEVKVFFAKSTKYRKNWLQKFSQG</sequence>
<comment type="caution">
    <text evidence="2">The sequence shown here is derived from an EMBL/GenBank/DDBJ whole genome shotgun (WGS) entry which is preliminary data.</text>
</comment>
<organism evidence="2 3">
    <name type="scientific">Gossypium lobatum</name>
    <dbReference type="NCBI Taxonomy" id="34289"/>
    <lineage>
        <taxon>Eukaryota</taxon>
        <taxon>Viridiplantae</taxon>
        <taxon>Streptophyta</taxon>
        <taxon>Embryophyta</taxon>
        <taxon>Tracheophyta</taxon>
        <taxon>Spermatophyta</taxon>
        <taxon>Magnoliopsida</taxon>
        <taxon>eudicotyledons</taxon>
        <taxon>Gunneridae</taxon>
        <taxon>Pentapetalae</taxon>
        <taxon>rosids</taxon>
        <taxon>malvids</taxon>
        <taxon>Malvales</taxon>
        <taxon>Malvaceae</taxon>
        <taxon>Malvoideae</taxon>
        <taxon>Gossypium</taxon>
    </lineage>
</organism>
<dbReference type="Proteomes" id="UP000593572">
    <property type="component" value="Unassembled WGS sequence"/>
</dbReference>
<evidence type="ECO:0000313" key="3">
    <source>
        <dbReference type="Proteomes" id="UP000593572"/>
    </source>
</evidence>
<evidence type="ECO:0000259" key="1">
    <source>
        <dbReference type="Pfam" id="PF12776"/>
    </source>
</evidence>
<name>A0A7J8LV57_9ROSI</name>
<dbReference type="EMBL" id="JABEZX010000005">
    <property type="protein sequence ID" value="MBA0556316.1"/>
    <property type="molecule type" value="Genomic_DNA"/>
</dbReference>
<accession>A0A7J8LV57</accession>